<accession>A0A841HI90</accession>
<feature type="chain" id="PRO_5032821652" description="DUF885 domain-containing protein" evidence="1">
    <location>
        <begin position="25"/>
        <end position="583"/>
    </location>
</feature>
<evidence type="ECO:0000313" key="3">
    <source>
        <dbReference type="Proteomes" id="UP000588068"/>
    </source>
</evidence>
<keyword evidence="1" id="KW-0732">Signal</keyword>
<dbReference type="InterPro" id="IPR006311">
    <property type="entry name" value="TAT_signal"/>
</dbReference>
<dbReference type="EMBL" id="JACHHZ010000002">
    <property type="protein sequence ID" value="MBB6092423.1"/>
    <property type="molecule type" value="Genomic_DNA"/>
</dbReference>
<feature type="signal peptide" evidence="1">
    <location>
        <begin position="1"/>
        <end position="24"/>
    </location>
</feature>
<protein>
    <recommendedName>
        <fullName evidence="4">DUF885 domain-containing protein</fullName>
    </recommendedName>
</protein>
<dbReference type="PANTHER" id="PTHR33361">
    <property type="entry name" value="GLR0591 PROTEIN"/>
    <property type="match status" value="1"/>
</dbReference>
<dbReference type="Pfam" id="PF05960">
    <property type="entry name" value="DUF885"/>
    <property type="match status" value="1"/>
</dbReference>
<evidence type="ECO:0000256" key="1">
    <source>
        <dbReference type="SAM" id="SignalP"/>
    </source>
</evidence>
<evidence type="ECO:0000313" key="2">
    <source>
        <dbReference type="EMBL" id="MBB6092423.1"/>
    </source>
</evidence>
<dbReference type="AlphaFoldDB" id="A0A841HI90"/>
<dbReference type="PROSITE" id="PS51318">
    <property type="entry name" value="TAT"/>
    <property type="match status" value="1"/>
</dbReference>
<comment type="caution">
    <text evidence="2">The sequence shown here is derived from an EMBL/GenBank/DDBJ whole genome shotgun (WGS) entry which is preliminary data.</text>
</comment>
<gene>
    <name evidence="2" type="ORF">HNQ60_001301</name>
</gene>
<evidence type="ECO:0008006" key="4">
    <source>
        <dbReference type="Google" id="ProtNLM"/>
    </source>
</evidence>
<dbReference type="PROSITE" id="PS51257">
    <property type="entry name" value="PROKAR_LIPOPROTEIN"/>
    <property type="match status" value="1"/>
</dbReference>
<dbReference type="InterPro" id="IPR010281">
    <property type="entry name" value="DUF885"/>
</dbReference>
<organism evidence="2 3">
    <name type="scientific">Povalibacter uvarum</name>
    <dbReference type="NCBI Taxonomy" id="732238"/>
    <lineage>
        <taxon>Bacteria</taxon>
        <taxon>Pseudomonadati</taxon>
        <taxon>Pseudomonadota</taxon>
        <taxon>Gammaproteobacteria</taxon>
        <taxon>Steroidobacterales</taxon>
        <taxon>Steroidobacteraceae</taxon>
        <taxon>Povalibacter</taxon>
    </lineage>
</organism>
<name>A0A841HI90_9GAMM</name>
<dbReference type="Proteomes" id="UP000588068">
    <property type="component" value="Unassembled WGS sequence"/>
</dbReference>
<reference evidence="2 3" key="1">
    <citation type="submission" date="2020-08" db="EMBL/GenBank/DDBJ databases">
        <title>Genomic Encyclopedia of Type Strains, Phase IV (KMG-IV): sequencing the most valuable type-strain genomes for metagenomic binning, comparative biology and taxonomic classification.</title>
        <authorList>
            <person name="Goeker M."/>
        </authorList>
    </citation>
    <scope>NUCLEOTIDE SEQUENCE [LARGE SCALE GENOMIC DNA]</scope>
    <source>
        <strain evidence="2 3">DSM 26723</strain>
    </source>
</reference>
<sequence>MTHAFRRTLLPFGLSMLALGGLSACDRPTAPATQPPAAEASKQASWPSFVDQFIEESFTRSPPFAVVSGRHEFDGQLPDWSAEGIQKTVAWLEKARTEADGFSDESLSHDQRFQRDYVIAYIDKELFWTRDARSPFTNVTYYFDHGLDPSTYVTVPYAPLDQRLRAFNAYAKAIPGALAQIRANLKTPMPRTFIGYGVAGFNGFADFYRKDIPTVFADVKDESLQAELKQVLEPAAKAMADMASWLESQRAQATEDFVLGPERFAAMLRMTEGVTTPVDRLEAIGRADLERNLAALADACKQYLPNASIKACVQKQEANKPEGGAVAGARTQLPMLRQFLVDHDIVSIPGTEEAKVEEAPAYNAQNAAYINIPGPYEKNMPSVYYIAPADPKWTKAEQEAYIPGNANLLFTSVHEVWPGHFLQFLHSNRSSWRFGQLMVGYAFAEGWAHYTEEMMIEEGLAKDDPERHIGQLLNALLRNVRYVCAIGLHTQGMTVADCEKMFVEKAYKDAGNARQQAARGTYDPAYLNYTMGKLMIRKLRSDWQAENPGKSIKQFHDQFLSYGGPPVPLVRTQMLKGRGGELF</sequence>
<dbReference type="RefSeq" id="WP_184330222.1">
    <property type="nucleotide sequence ID" value="NZ_JACHHZ010000002.1"/>
</dbReference>
<proteinExistence type="predicted"/>
<dbReference type="PANTHER" id="PTHR33361:SF15">
    <property type="entry name" value="DUF885 FAMILY LIPOPROTEIN"/>
    <property type="match status" value="1"/>
</dbReference>
<keyword evidence="3" id="KW-1185">Reference proteome</keyword>